<evidence type="ECO:0000259" key="10">
    <source>
        <dbReference type="PROSITE" id="PS50885"/>
    </source>
</evidence>
<dbReference type="Gene3D" id="3.30.565.10">
    <property type="entry name" value="Histidine kinase-like ATPase, C-terminal domain"/>
    <property type="match status" value="1"/>
</dbReference>
<keyword evidence="4" id="KW-0808">Transferase</keyword>
<dbReference type="PATRIC" id="fig|136160.3.peg.723"/>
<evidence type="ECO:0000256" key="4">
    <source>
        <dbReference type="ARBA" id="ARBA00022679"/>
    </source>
</evidence>
<dbReference type="CDD" id="cd06225">
    <property type="entry name" value="HAMP"/>
    <property type="match status" value="1"/>
</dbReference>
<accession>A0A0M0KNB3</accession>
<evidence type="ECO:0000313" key="11">
    <source>
        <dbReference type="EMBL" id="KOO40087.1"/>
    </source>
</evidence>
<dbReference type="Gene3D" id="3.30.450.20">
    <property type="entry name" value="PAS domain"/>
    <property type="match status" value="1"/>
</dbReference>
<evidence type="ECO:0000256" key="2">
    <source>
        <dbReference type="ARBA" id="ARBA00022475"/>
    </source>
</evidence>
<feature type="domain" description="HAMP" evidence="10">
    <location>
        <begin position="318"/>
        <end position="370"/>
    </location>
</feature>
<feature type="transmembrane region" description="Helical" evidence="9">
    <location>
        <begin position="294"/>
        <end position="316"/>
    </location>
</feature>
<dbReference type="Pfam" id="PF06580">
    <property type="entry name" value="His_kinase"/>
    <property type="match status" value="1"/>
</dbReference>
<gene>
    <name evidence="11" type="ORF">AMD02_02510</name>
</gene>
<dbReference type="EMBL" id="LILD01000001">
    <property type="protein sequence ID" value="KOO40087.1"/>
    <property type="molecule type" value="Genomic_DNA"/>
</dbReference>
<dbReference type="SMART" id="SM00387">
    <property type="entry name" value="HATPase_c"/>
    <property type="match status" value="1"/>
</dbReference>
<dbReference type="SUPFAM" id="SSF158472">
    <property type="entry name" value="HAMP domain-like"/>
    <property type="match status" value="1"/>
</dbReference>
<keyword evidence="7 9" id="KW-1133">Transmembrane helix</keyword>
<dbReference type="InterPro" id="IPR033479">
    <property type="entry name" value="dCache_1"/>
</dbReference>
<keyword evidence="2" id="KW-1003">Cell membrane</keyword>
<dbReference type="Pfam" id="PF02743">
    <property type="entry name" value="dCache_1"/>
    <property type="match status" value="1"/>
</dbReference>
<dbReference type="SUPFAM" id="SSF55874">
    <property type="entry name" value="ATPase domain of HSP90 chaperone/DNA topoisomerase II/histidine kinase"/>
    <property type="match status" value="1"/>
</dbReference>
<dbReference type="InterPro" id="IPR051552">
    <property type="entry name" value="HptR"/>
</dbReference>
<dbReference type="PANTHER" id="PTHR42713:SF2">
    <property type="entry name" value="TWO-COMPONENT SENSOR KINASE YESM"/>
    <property type="match status" value="1"/>
</dbReference>
<dbReference type="SMART" id="SM00304">
    <property type="entry name" value="HAMP"/>
    <property type="match status" value="1"/>
</dbReference>
<dbReference type="GO" id="GO:0000155">
    <property type="term" value="F:phosphorelay sensor kinase activity"/>
    <property type="evidence" value="ECO:0007669"/>
    <property type="project" value="InterPro"/>
</dbReference>
<dbReference type="Gene3D" id="1.10.8.500">
    <property type="entry name" value="HAMP domain in histidine kinase"/>
    <property type="match status" value="1"/>
</dbReference>
<evidence type="ECO:0000256" key="6">
    <source>
        <dbReference type="ARBA" id="ARBA00022777"/>
    </source>
</evidence>
<evidence type="ECO:0000256" key="3">
    <source>
        <dbReference type="ARBA" id="ARBA00022553"/>
    </source>
</evidence>
<dbReference type="InterPro" id="IPR036890">
    <property type="entry name" value="HATPase_C_sf"/>
</dbReference>
<evidence type="ECO:0000256" key="8">
    <source>
        <dbReference type="ARBA" id="ARBA00023136"/>
    </source>
</evidence>
<accession>A0A4Y7WW91</accession>
<dbReference type="Pfam" id="PF00672">
    <property type="entry name" value="HAMP"/>
    <property type="match status" value="1"/>
</dbReference>
<dbReference type="AlphaFoldDB" id="A0A0M0KNB3"/>
<name>A0A0M0KNB3_ALKHA</name>
<evidence type="ECO:0000256" key="9">
    <source>
        <dbReference type="SAM" id="Phobius"/>
    </source>
</evidence>
<dbReference type="Pfam" id="PF02518">
    <property type="entry name" value="HATPase_c"/>
    <property type="match status" value="1"/>
</dbReference>
<feature type="transmembrane region" description="Helical" evidence="9">
    <location>
        <begin position="16"/>
        <end position="39"/>
    </location>
</feature>
<dbReference type="InterPro" id="IPR010559">
    <property type="entry name" value="Sig_transdc_His_kin_internal"/>
</dbReference>
<keyword evidence="5 9" id="KW-0812">Transmembrane</keyword>
<comment type="subcellular location">
    <subcellularLocation>
        <location evidence="1">Cell membrane</location>
        <topology evidence="1">Multi-pass membrane protein</topology>
    </subcellularLocation>
</comment>
<dbReference type="GeneID" id="87598982"/>
<keyword evidence="6 11" id="KW-0418">Kinase</keyword>
<protein>
    <submittedName>
        <fullName evidence="11">Histidine kinase</fullName>
    </submittedName>
</protein>
<evidence type="ECO:0000256" key="7">
    <source>
        <dbReference type="ARBA" id="ARBA00022989"/>
    </source>
</evidence>
<dbReference type="RefSeq" id="WP_053431921.1">
    <property type="nucleotide sequence ID" value="NZ_CP040441.1"/>
</dbReference>
<dbReference type="InterPro" id="IPR003660">
    <property type="entry name" value="HAMP_dom"/>
</dbReference>
<dbReference type="PANTHER" id="PTHR42713">
    <property type="entry name" value="HISTIDINE KINASE-RELATED"/>
    <property type="match status" value="1"/>
</dbReference>
<proteinExistence type="predicted"/>
<dbReference type="InterPro" id="IPR003594">
    <property type="entry name" value="HATPase_dom"/>
</dbReference>
<reference evidence="11" key="1">
    <citation type="submission" date="2015-08" db="EMBL/GenBank/DDBJ databases">
        <title>Complete DNA Sequence of Pseudomonas syringae pv. actinidiae, the Causal Agent of Kiwifruit Canker Disease.</title>
        <authorList>
            <person name="Rikkerink E.H.A."/>
            <person name="Fineran P.C."/>
        </authorList>
    </citation>
    <scope>NUCLEOTIDE SEQUENCE</scope>
    <source>
        <strain evidence="11">DSM 13666</strain>
    </source>
</reference>
<organism evidence="11">
    <name type="scientific">Halalkalibacterium halodurans</name>
    <name type="common">Bacillus halodurans</name>
    <dbReference type="NCBI Taxonomy" id="86665"/>
    <lineage>
        <taxon>Bacteria</taxon>
        <taxon>Bacillati</taxon>
        <taxon>Bacillota</taxon>
        <taxon>Bacilli</taxon>
        <taxon>Bacillales</taxon>
        <taxon>Bacillaceae</taxon>
        <taxon>Halalkalibacterium (ex Joshi et al. 2022)</taxon>
    </lineage>
</organism>
<comment type="caution">
    <text evidence="11">The sequence shown here is derived from an EMBL/GenBank/DDBJ whole genome shotgun (WGS) entry which is preliminary data.</text>
</comment>
<dbReference type="GO" id="GO:0005886">
    <property type="term" value="C:plasma membrane"/>
    <property type="evidence" value="ECO:0007669"/>
    <property type="project" value="UniProtKB-SubCell"/>
</dbReference>
<evidence type="ECO:0000256" key="1">
    <source>
        <dbReference type="ARBA" id="ARBA00004651"/>
    </source>
</evidence>
<evidence type="ECO:0000256" key="5">
    <source>
        <dbReference type="ARBA" id="ARBA00022692"/>
    </source>
</evidence>
<sequence length="602" mass="68708">MHKLAKLNSLPIRFKLVIHFLLISILPSLLLAVLVGWAVDRIIEQQVNENTLQLIDKVNSTIEAHIENVQNMTYFISLHSNIQQFLDGTLEHLGPDEEYEISKFLQNFTTLYPEIAGILVVNQQGDYLSNELYTRSSFNLNQESWYRQAVENKGIAKLIGKPQGRRITSHVHYREDEVVTVVRAIIDSTTGEEKGVILIDLKLRVIEEAVRDVRLGKSGYLMVVDQKGDPIYSPAPSIMYEQSFDHRFSQNYGIFTEEVEGERYQLMYQQSAFTGWTLIGVFSTDQSVEEVQQILFYVVTFVFFVCFVGITASYFLSYTISRPINQLMLAMQKAESGDLTSRYEGEEQDEVGRLGRSFNTMIEQIGKLISLTERQERKKREAELHSLQANIIPHFLYNTLDTIQWMARKKNASDVADLVGALSKLFRIGLSKGGTIIPLVDEIEHIKNYLQIQSVRYKNKLNYSLVMPSNMEHLSILKIVLQPIVENAIYHGIKERRGPGLITIEAERENDMLIIRIRDNGKGIKPETLQQLRTNVNLFLEKGDKEGGQRLTKGYGLINVHARLRLTFGEPYGVKIDSVFNEGTVVTIFHPILEGGVETKRA</sequence>
<dbReference type="PROSITE" id="PS50885">
    <property type="entry name" value="HAMP"/>
    <property type="match status" value="1"/>
</dbReference>
<keyword evidence="3" id="KW-0597">Phosphoprotein</keyword>
<keyword evidence="8 9" id="KW-0472">Membrane</keyword>